<dbReference type="EMBL" id="LPWA01000115">
    <property type="protein sequence ID" value="KUM25640.1"/>
    <property type="molecule type" value="Genomic_DNA"/>
</dbReference>
<proteinExistence type="predicted"/>
<reference evidence="1 2" key="1">
    <citation type="submission" date="2015-12" db="EMBL/GenBank/DDBJ databases">
        <title>Draft genome sequence of Mesorhizobium sp. UFLA 01-765, a multitolerant efficient symbiont and plant-growth promoting strain isolated from Zn-mining soil using Leucaena leucocephala as a trap plant.</title>
        <authorList>
            <person name="Rangel W.M."/>
            <person name="Thijs S."/>
            <person name="Longatti S.M."/>
            <person name="Moreira F.M."/>
            <person name="Weyens N."/>
            <person name="Vangronsveld J."/>
            <person name="Van Hamme J.D."/>
            <person name="Bottos E.M."/>
            <person name="Rineau F."/>
        </authorList>
    </citation>
    <scope>NUCLEOTIDE SEQUENCE [LARGE SCALE GENOMIC DNA]</scope>
    <source>
        <strain evidence="1 2">UFLA 01-765</strain>
    </source>
</reference>
<gene>
    <name evidence="1" type="ORF">AU467_25320</name>
</gene>
<evidence type="ECO:0008006" key="3">
    <source>
        <dbReference type="Google" id="ProtNLM"/>
    </source>
</evidence>
<sequence>MKSYDVMMGAINDCGHTLLSYQPSKLSAKQKRFEGRHGLYPDLDFRLFTCRAVVDWIEVQIELQKPTQGIWINARLKRATGCNCYAKRKADTTFTVRFQQPDFTVVNRAIDFLEQRYGLATGAMIASLEVSVDFKPKHQGSELLRRQLVGVLWRHLSPHRNLFKEGRDMPRFVWGHRAAFVAGIHPRRRNSDPIPELLLVNGEDIRPYADATVYFGARGAPSSWRVMDKILDQQNPRTGTKLELSATQRRVRVEVTLGSDQLEAIGVRWLDDLRTFNFCELAHDYFRFVVPTFVDSDQIVGMRRRLLLGAWEQERTAKFLNTGVVGLEAMDRHWETLRRRGRRELFKDMAKRGLQPKHQRTGSTFMAFTDLNKRIDMALRKLTERIERQFLPPAP</sequence>
<name>A0A117N2V8_RHILI</name>
<accession>A0A117N2V8</accession>
<protein>
    <recommendedName>
        <fullName evidence="3">Replication protein</fullName>
    </recommendedName>
</protein>
<comment type="caution">
    <text evidence="1">The sequence shown here is derived from an EMBL/GenBank/DDBJ whole genome shotgun (WGS) entry which is preliminary data.</text>
</comment>
<evidence type="ECO:0000313" key="2">
    <source>
        <dbReference type="Proteomes" id="UP000053176"/>
    </source>
</evidence>
<dbReference type="Proteomes" id="UP000053176">
    <property type="component" value="Unassembled WGS sequence"/>
</dbReference>
<evidence type="ECO:0000313" key="1">
    <source>
        <dbReference type="EMBL" id="KUM25640.1"/>
    </source>
</evidence>
<dbReference type="AlphaFoldDB" id="A0A117N2V8"/>
<dbReference type="OrthoDB" id="8338333at2"/>
<organism evidence="1 2">
    <name type="scientific">Rhizobium loti</name>
    <name type="common">Mesorhizobium loti</name>
    <dbReference type="NCBI Taxonomy" id="381"/>
    <lineage>
        <taxon>Bacteria</taxon>
        <taxon>Pseudomonadati</taxon>
        <taxon>Pseudomonadota</taxon>
        <taxon>Alphaproteobacteria</taxon>
        <taxon>Hyphomicrobiales</taxon>
        <taxon>Phyllobacteriaceae</taxon>
        <taxon>Mesorhizobium</taxon>
    </lineage>
</organism>